<name>A0AAD5TM67_9FUNG</name>
<proteinExistence type="predicted"/>
<feature type="compositionally biased region" description="Acidic residues" evidence="6">
    <location>
        <begin position="581"/>
        <end position="596"/>
    </location>
</feature>
<dbReference type="InterPro" id="IPR043358">
    <property type="entry name" value="GNL1-like"/>
</dbReference>
<organism evidence="8 9">
    <name type="scientific">Geranomyces variabilis</name>
    <dbReference type="NCBI Taxonomy" id="109894"/>
    <lineage>
        <taxon>Eukaryota</taxon>
        <taxon>Fungi</taxon>
        <taxon>Fungi incertae sedis</taxon>
        <taxon>Chytridiomycota</taxon>
        <taxon>Chytridiomycota incertae sedis</taxon>
        <taxon>Chytridiomycetes</taxon>
        <taxon>Spizellomycetales</taxon>
        <taxon>Powellomycetaceae</taxon>
        <taxon>Geranomyces</taxon>
    </lineage>
</organism>
<evidence type="ECO:0000313" key="8">
    <source>
        <dbReference type="EMBL" id="KAJ3178608.1"/>
    </source>
</evidence>
<dbReference type="GO" id="GO:0003924">
    <property type="term" value="F:GTPase activity"/>
    <property type="evidence" value="ECO:0007669"/>
    <property type="project" value="InterPro"/>
</dbReference>
<accession>A0AAD5TM67</accession>
<dbReference type="SUPFAM" id="SSF52540">
    <property type="entry name" value="P-loop containing nucleoside triphosphate hydrolases"/>
    <property type="match status" value="1"/>
</dbReference>
<keyword evidence="3" id="KW-0342">GTP-binding</keyword>
<dbReference type="InterPro" id="IPR027417">
    <property type="entry name" value="P-loop_NTPase"/>
</dbReference>
<feature type="compositionally biased region" description="Acidic residues" evidence="6">
    <location>
        <begin position="359"/>
        <end position="376"/>
    </location>
</feature>
<keyword evidence="9" id="KW-1185">Reference proteome</keyword>
<dbReference type="InterPro" id="IPR030378">
    <property type="entry name" value="G_CP_dom"/>
</dbReference>
<comment type="caution">
    <text evidence="8">The sequence shown here is derived from an EMBL/GenBank/DDBJ whole genome shotgun (WGS) entry which is preliminary data.</text>
</comment>
<dbReference type="AlphaFoldDB" id="A0AAD5TM67"/>
<dbReference type="InterPro" id="IPR006073">
    <property type="entry name" value="GTP-bd"/>
</dbReference>
<dbReference type="Proteomes" id="UP001212152">
    <property type="component" value="Unassembled WGS sequence"/>
</dbReference>
<feature type="compositionally biased region" description="Basic and acidic residues" evidence="6">
    <location>
        <begin position="17"/>
        <end position="27"/>
    </location>
</feature>
<dbReference type="PROSITE" id="PS51721">
    <property type="entry name" value="G_CP"/>
    <property type="match status" value="1"/>
</dbReference>
<feature type="region of interest" description="Disordered" evidence="6">
    <location>
        <begin position="1"/>
        <end position="36"/>
    </location>
</feature>
<keyword evidence="2" id="KW-0547">Nucleotide-binding</keyword>
<keyword evidence="1" id="KW-0597">Phosphoprotein</keyword>
<dbReference type="EMBL" id="JADGJQ010000025">
    <property type="protein sequence ID" value="KAJ3178608.1"/>
    <property type="molecule type" value="Genomic_DNA"/>
</dbReference>
<feature type="region of interest" description="Disordered" evidence="6">
    <location>
        <begin position="562"/>
        <end position="614"/>
    </location>
</feature>
<evidence type="ECO:0000256" key="2">
    <source>
        <dbReference type="ARBA" id="ARBA00022741"/>
    </source>
</evidence>
<dbReference type="CDD" id="cd01857">
    <property type="entry name" value="HSR1_MMR1"/>
    <property type="match status" value="1"/>
</dbReference>
<dbReference type="PANTHER" id="PTHR45709">
    <property type="entry name" value="LARGE SUBUNIT GTPASE 1 HOMOLOG-RELATED"/>
    <property type="match status" value="1"/>
</dbReference>
<evidence type="ECO:0000259" key="7">
    <source>
        <dbReference type="PROSITE" id="PS51721"/>
    </source>
</evidence>
<evidence type="ECO:0000256" key="3">
    <source>
        <dbReference type="ARBA" id="ARBA00023134"/>
    </source>
</evidence>
<feature type="domain" description="CP-type G" evidence="7">
    <location>
        <begin position="184"/>
        <end position="455"/>
    </location>
</feature>
<evidence type="ECO:0000256" key="6">
    <source>
        <dbReference type="SAM" id="MobiDB-lite"/>
    </source>
</evidence>
<dbReference type="PANTHER" id="PTHR45709:SF3">
    <property type="entry name" value="GUANINE NUCLEOTIDE-BINDING PROTEIN-LIKE 1"/>
    <property type="match status" value="1"/>
</dbReference>
<gene>
    <name evidence="8" type="primary">GNL1</name>
    <name evidence="8" type="ORF">HDU87_003431</name>
</gene>
<protein>
    <recommendedName>
        <fullName evidence="5">Guanine nucleotide-binding protein-like 1</fullName>
    </recommendedName>
</protein>
<feature type="compositionally biased region" description="Basic residues" evidence="6">
    <location>
        <begin position="1"/>
        <end position="16"/>
    </location>
</feature>
<comment type="function">
    <text evidence="4">Possible regulatory or functional link with the histocompatibility cluster.</text>
</comment>
<dbReference type="Pfam" id="PF01926">
    <property type="entry name" value="MMR_HSR1"/>
    <property type="match status" value="1"/>
</dbReference>
<reference evidence="8" key="1">
    <citation type="submission" date="2020-05" db="EMBL/GenBank/DDBJ databases">
        <title>Phylogenomic resolution of chytrid fungi.</title>
        <authorList>
            <person name="Stajich J.E."/>
            <person name="Amses K."/>
            <person name="Simmons R."/>
            <person name="Seto K."/>
            <person name="Myers J."/>
            <person name="Bonds A."/>
            <person name="Quandt C.A."/>
            <person name="Barry K."/>
            <person name="Liu P."/>
            <person name="Grigoriev I."/>
            <person name="Longcore J.E."/>
            <person name="James T.Y."/>
        </authorList>
    </citation>
    <scope>NUCLEOTIDE SEQUENCE</scope>
    <source>
        <strain evidence="8">JEL0379</strain>
    </source>
</reference>
<evidence type="ECO:0000256" key="1">
    <source>
        <dbReference type="ARBA" id="ARBA00022553"/>
    </source>
</evidence>
<feature type="compositionally biased region" description="Basic and acidic residues" evidence="6">
    <location>
        <begin position="329"/>
        <end position="339"/>
    </location>
</feature>
<sequence>MGARKKTPFSQKAKKQQLKDKRARNAEKDDDWGWDDEDLAPAVHPGHGEHNVVDKNTTVIFTENSSETTTAPDGGQIAADAAYGKGELESVFAKLPPDVVDRRKKESTMPLVRLPPSALEVSFEDLYSADAIIDIPKRPVWSYGESKEALEEREEAYFKKWMSDVYHKHRADELSYFEHNLEVWRQLWRVVEISDIILFIVDVRHPVLHFPPSLYDYVVKELGRKLVLVFNKIDLVTAETLEAWTRYFLSVFPQLTIARFSQYAKEEFIQSDEFAPVKPRGKRSHKTTTRAVGIPDILKACRDVHLVKSGVRVEWQDLIDRAVIEAKKRDEEARQKEADQTQGKRRRRLARMGEKSELEDGGASESETDESSDEADASMLPDTSLSESAMGEPHSEWVTLGLIGHPNVGKSSLINGLMGKKVVSTSRTPGHTKHFQTIHLTANVRLCDCPGLVFPSIVPKPLQILSGMYRISQVQEPYTAVAYLAARVPLETILSLHHPDQDERPEGWQWSAWKICEAFAWQRGFLTSRAARPDVYRAANMILRMCADGRILLSSKPKGFGEGQWSDHSATTDGSKHAAEEGESDGEGEEEDEADGDGPVSSGGAFDLLAEEES</sequence>
<dbReference type="GO" id="GO:0005525">
    <property type="term" value="F:GTP binding"/>
    <property type="evidence" value="ECO:0007669"/>
    <property type="project" value="UniProtKB-KW"/>
</dbReference>
<dbReference type="Gene3D" id="3.40.50.300">
    <property type="entry name" value="P-loop containing nucleotide triphosphate hydrolases"/>
    <property type="match status" value="1"/>
</dbReference>
<feature type="region of interest" description="Disordered" evidence="6">
    <location>
        <begin position="329"/>
        <end position="391"/>
    </location>
</feature>
<evidence type="ECO:0000313" key="9">
    <source>
        <dbReference type="Proteomes" id="UP001212152"/>
    </source>
</evidence>
<evidence type="ECO:0000256" key="5">
    <source>
        <dbReference type="ARBA" id="ARBA00039902"/>
    </source>
</evidence>
<evidence type="ECO:0000256" key="4">
    <source>
        <dbReference type="ARBA" id="ARBA00037770"/>
    </source>
</evidence>